<organism evidence="2 3">
    <name type="scientific">Tanacetum coccineum</name>
    <dbReference type="NCBI Taxonomy" id="301880"/>
    <lineage>
        <taxon>Eukaryota</taxon>
        <taxon>Viridiplantae</taxon>
        <taxon>Streptophyta</taxon>
        <taxon>Embryophyta</taxon>
        <taxon>Tracheophyta</taxon>
        <taxon>Spermatophyta</taxon>
        <taxon>Magnoliopsida</taxon>
        <taxon>eudicotyledons</taxon>
        <taxon>Gunneridae</taxon>
        <taxon>Pentapetalae</taxon>
        <taxon>asterids</taxon>
        <taxon>campanulids</taxon>
        <taxon>Asterales</taxon>
        <taxon>Asteraceae</taxon>
        <taxon>Asteroideae</taxon>
        <taxon>Anthemideae</taxon>
        <taxon>Anthemidinae</taxon>
        <taxon>Tanacetum</taxon>
    </lineage>
</organism>
<comment type="caution">
    <text evidence="2">The sequence shown here is derived from an EMBL/GenBank/DDBJ whole genome shotgun (WGS) entry which is preliminary data.</text>
</comment>
<evidence type="ECO:0000313" key="2">
    <source>
        <dbReference type="EMBL" id="GJT94018.1"/>
    </source>
</evidence>
<keyword evidence="3" id="KW-1185">Reference proteome</keyword>
<proteinExistence type="predicted"/>
<accession>A0ABQ5I1U1</accession>
<reference evidence="2" key="1">
    <citation type="journal article" date="2022" name="Int. J. Mol. Sci.">
        <title>Draft Genome of Tanacetum Coccineum: Genomic Comparison of Closely Related Tanacetum-Family Plants.</title>
        <authorList>
            <person name="Yamashiro T."/>
            <person name="Shiraishi A."/>
            <person name="Nakayama K."/>
            <person name="Satake H."/>
        </authorList>
    </citation>
    <scope>NUCLEOTIDE SEQUENCE</scope>
</reference>
<evidence type="ECO:0000313" key="3">
    <source>
        <dbReference type="Proteomes" id="UP001151760"/>
    </source>
</evidence>
<sequence>MCRALGRIPTMGTFRQFYVNSISNEWLSFSKRGGADDPCCYSKKFDSLKNWKNRFFWIDASVCPLSTSWFSGTSVVKDPLPVDEAVDLPCVELLNENHTLIRKYPETFLCLVGLSRSFIDTDVRPTLLHDNDEEEEEGGFFSGSPLVKKAQTEGKVIFYSRPSTAEDVTSSSVTPTPEHVLEDALHENVRTRPPSSRFVVLSSGSANTDIPATFQVVSLVSSSQASISVPVTEFAGDSHPLSAPEHETETLSTTPSQGSSADDFYESQTVDSATAMNVYVPNWNVTNNARVDNPVICRSLLDLVTPPGYWAALRNQGDVGFLDAFNINSPQYICMADAKVVELKVKLKKSESKAAEVEELRKRVFDLEAMVAVKVGEAASLTTQNAGLLEKDAAERRFTESVVELDARIADVRRDMDNDLYPHMLTAIAGRRWVVGHGIQQGLEAGVVHGKAGRSLTQIEAYDPKVEGKYVVAVFEFEGVSFPLLDDLESLKDSPFALIMSALILKDGQGDTDATPEFAWFQPSLDEVAVLIYSESGSVDREMLLSDAIPAIRQSVERRGLCPPSSSALGGTFGSAPSHDSSLGVMDYQVSTLVLSGDGGPTNLPPVAQPHDDLFDTSVLDKSGDV</sequence>
<dbReference type="Proteomes" id="UP001151760">
    <property type="component" value="Unassembled WGS sequence"/>
</dbReference>
<dbReference type="EMBL" id="BQNB010020257">
    <property type="protein sequence ID" value="GJT94018.1"/>
    <property type="molecule type" value="Genomic_DNA"/>
</dbReference>
<name>A0ABQ5I1U1_9ASTR</name>
<feature type="region of interest" description="Disordered" evidence="1">
    <location>
        <begin position="237"/>
        <end position="262"/>
    </location>
</feature>
<reference evidence="2" key="2">
    <citation type="submission" date="2022-01" db="EMBL/GenBank/DDBJ databases">
        <authorList>
            <person name="Yamashiro T."/>
            <person name="Shiraishi A."/>
            <person name="Satake H."/>
            <person name="Nakayama K."/>
        </authorList>
    </citation>
    <scope>NUCLEOTIDE SEQUENCE</scope>
</reference>
<feature type="compositionally biased region" description="Polar residues" evidence="1">
    <location>
        <begin position="250"/>
        <end position="262"/>
    </location>
</feature>
<evidence type="ECO:0000256" key="1">
    <source>
        <dbReference type="SAM" id="MobiDB-lite"/>
    </source>
</evidence>
<protein>
    <recommendedName>
        <fullName evidence="4">Transposase (Putative), gypsy type</fullName>
    </recommendedName>
</protein>
<feature type="region of interest" description="Disordered" evidence="1">
    <location>
        <begin position="599"/>
        <end position="626"/>
    </location>
</feature>
<evidence type="ECO:0008006" key="4">
    <source>
        <dbReference type="Google" id="ProtNLM"/>
    </source>
</evidence>
<gene>
    <name evidence="2" type="ORF">Tco_1082863</name>
</gene>